<gene>
    <name evidence="3" type="ORF">J2W40_002628</name>
</gene>
<evidence type="ECO:0000313" key="4">
    <source>
        <dbReference type="Proteomes" id="UP001267638"/>
    </source>
</evidence>
<evidence type="ECO:0000256" key="2">
    <source>
        <dbReference type="SAM" id="Phobius"/>
    </source>
</evidence>
<feature type="transmembrane region" description="Helical" evidence="2">
    <location>
        <begin position="372"/>
        <end position="395"/>
    </location>
</feature>
<feature type="transmembrane region" description="Helical" evidence="2">
    <location>
        <begin position="120"/>
        <end position="138"/>
    </location>
</feature>
<feature type="transmembrane region" description="Helical" evidence="2">
    <location>
        <begin position="246"/>
        <end position="267"/>
    </location>
</feature>
<comment type="similarity">
    <text evidence="1">Belongs to the sodium:galactoside symporter (TC 2.A.2) family.</text>
</comment>
<feature type="transmembrane region" description="Helical" evidence="2">
    <location>
        <begin position="415"/>
        <end position="434"/>
    </location>
</feature>
<feature type="transmembrane region" description="Helical" evidence="2">
    <location>
        <begin position="192"/>
        <end position="214"/>
    </location>
</feature>
<dbReference type="Pfam" id="PF13347">
    <property type="entry name" value="MFS_2"/>
    <property type="match status" value="1"/>
</dbReference>
<feature type="transmembrane region" description="Helical" evidence="2">
    <location>
        <begin position="23"/>
        <end position="42"/>
    </location>
</feature>
<keyword evidence="2" id="KW-0812">Transmembrane</keyword>
<protein>
    <submittedName>
        <fullName evidence="3">Na+/melibiose symporter-like transporter</fullName>
    </submittedName>
</protein>
<dbReference type="PANTHER" id="PTHR11328:SF24">
    <property type="entry name" value="MAJOR FACILITATOR SUPERFAMILY (MFS) PROFILE DOMAIN-CONTAINING PROTEIN"/>
    <property type="match status" value="1"/>
</dbReference>
<feature type="transmembrane region" description="Helical" evidence="2">
    <location>
        <begin position="273"/>
        <end position="295"/>
    </location>
</feature>
<keyword evidence="2" id="KW-1133">Transmembrane helix</keyword>
<feature type="transmembrane region" description="Helical" evidence="2">
    <location>
        <begin position="159"/>
        <end position="180"/>
    </location>
</feature>
<evidence type="ECO:0000256" key="1">
    <source>
        <dbReference type="ARBA" id="ARBA00009617"/>
    </source>
</evidence>
<dbReference type="EMBL" id="JAVDWV010000011">
    <property type="protein sequence ID" value="MDR7155792.1"/>
    <property type="molecule type" value="Genomic_DNA"/>
</dbReference>
<feature type="transmembrane region" description="Helical" evidence="2">
    <location>
        <begin position="96"/>
        <end position="114"/>
    </location>
</feature>
<name>A0ABU1X436_SPHXE</name>
<dbReference type="PANTHER" id="PTHR11328">
    <property type="entry name" value="MAJOR FACILITATOR SUPERFAMILY DOMAIN-CONTAINING PROTEIN"/>
    <property type="match status" value="1"/>
</dbReference>
<dbReference type="Gene3D" id="1.20.1250.20">
    <property type="entry name" value="MFS general substrate transporter like domains"/>
    <property type="match status" value="2"/>
</dbReference>
<proteinExistence type="inferred from homology"/>
<keyword evidence="4" id="KW-1185">Reference proteome</keyword>
<keyword evidence="2" id="KW-0472">Membrane</keyword>
<dbReference type="Proteomes" id="UP001267638">
    <property type="component" value="Unassembled WGS sequence"/>
</dbReference>
<dbReference type="InterPro" id="IPR039672">
    <property type="entry name" value="MFS_2"/>
</dbReference>
<accession>A0ABU1X436</accession>
<organism evidence="3 4">
    <name type="scientific">Sphingobium xenophagum</name>
    <dbReference type="NCBI Taxonomy" id="121428"/>
    <lineage>
        <taxon>Bacteria</taxon>
        <taxon>Pseudomonadati</taxon>
        <taxon>Pseudomonadota</taxon>
        <taxon>Alphaproteobacteria</taxon>
        <taxon>Sphingomonadales</taxon>
        <taxon>Sphingomonadaceae</taxon>
        <taxon>Sphingobium</taxon>
    </lineage>
</organism>
<sequence>MRDGRPSGIDPPIRAAGMRISRVRLAAFSLPVLLFQAIEMAWRAYLPRFLTLDIGIALGAVGAILLGARLLDAIADPIIGWMSDTVRTPMGRRTPWMALGAALVPVGALLLFLAPPGAGLAQIIAASLMLHLGYSFIITPHGGWGLELSPDKHQRTRIMGAKVWFGLLASLGLLGVMALMERGFAVPRDSQMAVLGWAIALLAPITVVAVILLFKEPVDLTTPSKADNPLLLFLSILRDRSMRTILALYVLTGIMDAAAASSFLFLAEDALGLNRWGAALLLVQPVLALATLPIWSRVSALIGRHRTLMITYGWQGLTAPLLFCIPEGQPVIFAAFIAVRALGWGVDYMLLRAMVADLADDQLQDMGRLGGVYYGMSSVTLKIAMGLGGGGALWLMKIIPGPSGTSSADAVRLAYALPATILGPIALLLLILHVSRISRRSAARN</sequence>
<evidence type="ECO:0000313" key="3">
    <source>
        <dbReference type="EMBL" id="MDR7155792.1"/>
    </source>
</evidence>
<dbReference type="SUPFAM" id="SSF103473">
    <property type="entry name" value="MFS general substrate transporter"/>
    <property type="match status" value="1"/>
</dbReference>
<comment type="caution">
    <text evidence="3">The sequence shown here is derived from an EMBL/GenBank/DDBJ whole genome shotgun (WGS) entry which is preliminary data.</text>
</comment>
<dbReference type="InterPro" id="IPR036259">
    <property type="entry name" value="MFS_trans_sf"/>
</dbReference>
<feature type="transmembrane region" description="Helical" evidence="2">
    <location>
        <begin position="54"/>
        <end position="75"/>
    </location>
</feature>
<reference evidence="3 4" key="1">
    <citation type="submission" date="2023-07" db="EMBL/GenBank/DDBJ databases">
        <title>Sorghum-associated microbial communities from plants grown in Nebraska, USA.</title>
        <authorList>
            <person name="Schachtman D."/>
        </authorList>
    </citation>
    <scope>NUCLEOTIDE SEQUENCE [LARGE SCALE GENOMIC DNA]</scope>
    <source>
        <strain evidence="3 4">4256</strain>
    </source>
</reference>